<evidence type="ECO:0000313" key="3">
    <source>
        <dbReference type="Proteomes" id="UP001552427"/>
    </source>
</evidence>
<dbReference type="InterPro" id="IPR013653">
    <property type="entry name" value="GCN5-like_dom"/>
</dbReference>
<comment type="caution">
    <text evidence="2">The sequence shown here is derived from an EMBL/GenBank/DDBJ whole genome shotgun (WGS) entry which is preliminary data.</text>
</comment>
<evidence type="ECO:0000259" key="1">
    <source>
        <dbReference type="PROSITE" id="PS51186"/>
    </source>
</evidence>
<dbReference type="Proteomes" id="UP001552427">
    <property type="component" value="Unassembled WGS sequence"/>
</dbReference>
<dbReference type="Pfam" id="PF08445">
    <property type="entry name" value="FR47"/>
    <property type="match status" value="1"/>
</dbReference>
<dbReference type="Gene3D" id="3.40.630.30">
    <property type="match status" value="1"/>
</dbReference>
<dbReference type="EC" id="2.3.1.-" evidence="2"/>
<keyword evidence="2" id="KW-0808">Transferase</keyword>
<dbReference type="InterPro" id="IPR016181">
    <property type="entry name" value="Acyl_CoA_acyltransferase"/>
</dbReference>
<organism evidence="2 3">
    <name type="scientific">Nonomuraea bangladeshensis</name>
    <dbReference type="NCBI Taxonomy" id="404385"/>
    <lineage>
        <taxon>Bacteria</taxon>
        <taxon>Bacillati</taxon>
        <taxon>Actinomycetota</taxon>
        <taxon>Actinomycetes</taxon>
        <taxon>Streptosporangiales</taxon>
        <taxon>Streptosporangiaceae</taxon>
        <taxon>Nonomuraea</taxon>
    </lineage>
</organism>
<accession>A0ABV3HD85</accession>
<proteinExistence type="predicted"/>
<gene>
    <name evidence="2" type="ORF">AB0K40_33575</name>
</gene>
<keyword evidence="3" id="KW-1185">Reference proteome</keyword>
<dbReference type="PROSITE" id="PS51186">
    <property type="entry name" value="GNAT"/>
    <property type="match status" value="1"/>
</dbReference>
<reference evidence="2 3" key="1">
    <citation type="submission" date="2024-06" db="EMBL/GenBank/DDBJ databases">
        <title>The Natural Products Discovery Center: Release of the First 8490 Sequenced Strains for Exploring Actinobacteria Biosynthetic Diversity.</title>
        <authorList>
            <person name="Kalkreuter E."/>
            <person name="Kautsar S.A."/>
            <person name="Yang D."/>
            <person name="Bader C.D."/>
            <person name="Teijaro C.N."/>
            <person name="Fluegel L."/>
            <person name="Davis C.M."/>
            <person name="Simpson J.R."/>
            <person name="Lauterbach L."/>
            <person name="Steele A.D."/>
            <person name="Gui C."/>
            <person name="Meng S."/>
            <person name="Li G."/>
            <person name="Viehrig K."/>
            <person name="Ye F."/>
            <person name="Su P."/>
            <person name="Kiefer A.F."/>
            <person name="Nichols A."/>
            <person name="Cepeda A.J."/>
            <person name="Yan W."/>
            <person name="Fan B."/>
            <person name="Jiang Y."/>
            <person name="Adhikari A."/>
            <person name="Zheng C.-J."/>
            <person name="Schuster L."/>
            <person name="Cowan T.M."/>
            <person name="Smanski M.J."/>
            <person name="Chevrette M.G."/>
            <person name="De Carvalho L.P.S."/>
            <person name="Shen B."/>
        </authorList>
    </citation>
    <scope>NUCLEOTIDE SEQUENCE [LARGE SCALE GENOMIC DNA]</scope>
    <source>
        <strain evidence="2 3">NPDC049574</strain>
    </source>
</reference>
<dbReference type="RefSeq" id="WP_364457445.1">
    <property type="nucleotide sequence ID" value="NZ_JBFARM010000011.1"/>
</dbReference>
<protein>
    <submittedName>
        <fullName evidence="2">GNAT family N-acetyltransferase</fullName>
        <ecNumber evidence="2">2.3.1.-</ecNumber>
    </submittedName>
</protein>
<dbReference type="SUPFAM" id="SSF55729">
    <property type="entry name" value="Acyl-CoA N-acyltransferases (Nat)"/>
    <property type="match status" value="1"/>
</dbReference>
<feature type="domain" description="N-acetyltransferase" evidence="1">
    <location>
        <begin position="107"/>
        <end position="256"/>
    </location>
</feature>
<dbReference type="GO" id="GO:0016746">
    <property type="term" value="F:acyltransferase activity"/>
    <property type="evidence" value="ECO:0007669"/>
    <property type="project" value="UniProtKB-KW"/>
</dbReference>
<name>A0ABV3HD85_9ACTN</name>
<sequence>MVTRELRTLADVRSACGDDDLVMWAAQGLRPGARAWAAGGAVVAGCPGISRWDRLVVQGRPRDAAPLVRHALAELGPSYRPLGEAELIRQVAGAVDGLRAGPCFSWMSLTELHHDTGDAGDTGDTGEDGEDGVGWLDGAEAEITALLAADAPDAYAVPGGAGVRRWAGLRDGGVIAAVAADAWSAPDVGLLAGVATRAPYRGRGLAERVCRWVSGRLIDAYGRAALMVDDDNPAAIRVYERIGYRRRQVMTSSVTA</sequence>
<keyword evidence="2" id="KW-0012">Acyltransferase</keyword>
<dbReference type="InterPro" id="IPR000182">
    <property type="entry name" value="GNAT_dom"/>
</dbReference>
<evidence type="ECO:0000313" key="2">
    <source>
        <dbReference type="EMBL" id="MEV4290463.1"/>
    </source>
</evidence>
<dbReference type="EMBL" id="JBFARM010000011">
    <property type="protein sequence ID" value="MEV4290463.1"/>
    <property type="molecule type" value="Genomic_DNA"/>
</dbReference>